<comment type="caution">
    <text evidence="5">The sequence shown here is derived from an EMBL/GenBank/DDBJ whole genome shotgun (WGS) entry which is preliminary data.</text>
</comment>
<dbReference type="PROSITE" id="PS01036">
    <property type="entry name" value="HSP70_3"/>
    <property type="match status" value="1"/>
</dbReference>
<dbReference type="PRINTS" id="PR00301">
    <property type="entry name" value="HEATSHOCK70"/>
</dbReference>
<evidence type="ECO:0000313" key="6">
    <source>
        <dbReference type="Proteomes" id="UP000218231"/>
    </source>
</evidence>
<dbReference type="GO" id="GO:0140662">
    <property type="term" value="F:ATP-dependent protein folding chaperone"/>
    <property type="evidence" value="ECO:0007669"/>
    <property type="project" value="InterPro"/>
</dbReference>
<evidence type="ECO:0000256" key="1">
    <source>
        <dbReference type="ARBA" id="ARBA00007381"/>
    </source>
</evidence>
<accession>A0A2A2L3K5</accession>
<dbReference type="Gene3D" id="3.30.420.40">
    <property type="match status" value="2"/>
</dbReference>
<gene>
    <name evidence="5" type="ORF">WR25_03316</name>
</gene>
<dbReference type="InterPro" id="IPR018181">
    <property type="entry name" value="Heat_shock_70_CS"/>
</dbReference>
<dbReference type="InterPro" id="IPR013126">
    <property type="entry name" value="Hsp_70_fam"/>
</dbReference>
<dbReference type="InterPro" id="IPR043129">
    <property type="entry name" value="ATPase_NBD"/>
</dbReference>
<evidence type="ECO:0000256" key="4">
    <source>
        <dbReference type="RuleBase" id="RU003322"/>
    </source>
</evidence>
<dbReference type="EMBL" id="LIAE01007228">
    <property type="protein sequence ID" value="PAV80710.1"/>
    <property type="molecule type" value="Genomic_DNA"/>
</dbReference>
<organism evidence="5 6">
    <name type="scientific">Diploscapter pachys</name>
    <dbReference type="NCBI Taxonomy" id="2018661"/>
    <lineage>
        <taxon>Eukaryota</taxon>
        <taxon>Metazoa</taxon>
        <taxon>Ecdysozoa</taxon>
        <taxon>Nematoda</taxon>
        <taxon>Chromadorea</taxon>
        <taxon>Rhabditida</taxon>
        <taxon>Rhabditina</taxon>
        <taxon>Rhabditomorpha</taxon>
        <taxon>Rhabditoidea</taxon>
        <taxon>Rhabditidae</taxon>
        <taxon>Diploscapter</taxon>
    </lineage>
</organism>
<dbReference type="Proteomes" id="UP000218231">
    <property type="component" value="Unassembled WGS sequence"/>
</dbReference>
<keyword evidence="3 4" id="KW-0067">ATP-binding</keyword>
<dbReference type="GO" id="GO:0005524">
    <property type="term" value="F:ATP binding"/>
    <property type="evidence" value="ECO:0007669"/>
    <property type="project" value="UniProtKB-KW"/>
</dbReference>
<name>A0A2A2L3K5_9BILA</name>
<dbReference type="GO" id="GO:0006950">
    <property type="term" value="P:response to stress"/>
    <property type="evidence" value="ECO:0007669"/>
    <property type="project" value="UniProtKB-ARBA"/>
</dbReference>
<sequence length="639" mass="71626">MSGNSEESVIGIDLGTTRCCVAIVDGTGKAQTIPNDLGRNTTPSFVLYDQNGDAIHVGDAAINTSNTGRNLIYDAKRLIGRQFNDQVVMEDRRKWSFEVVRETDVPNTGKAMIKIGDNYIAPEDVSAELLKKMKEYAKSYMKGRDVKKAVITVPAYFEARQKDATVQAAEKAGLEVLMLITEPTAAAIALAVKQNEKDERIIMIYDLGGGTFDVSIAKIKNGHVDILAISGNNHLGGEDFDETIVTAYIEDFEDKTKLTFPDDKILRRKLRNECCIAKQTVVSMKGSVNIEMTVQVKGQSVNHSFAFNCKQLHQLCEALLQGTMGSVDHALEKAELTPDKVDQILIVGGSTRIPRIKELIKSKFKKAALLQNVNPDEAIAMGAAIYGAQLGRGNQGPATMPQSCRNDIGGNNSPNYYDAAFMTLQICEAVPLSIGMEVRGNLVQIVIPRNTPYPFRKEIRTSTVYDDQKYFTARIYEGERARTSDSQEIGKIHMTNLKTPMSRGNPHITIFEVNRIGILKVTHIEECTGNKVEHMVTYDGHKKNMADIAHFLSEARQHEKEDNEFREVCEERRYFENELYSEKNTVKAMPSSANKELALELIEEYESYLEDFPEDIQDVKEKRNEFKQKLKELLLNRSR</sequence>
<dbReference type="OrthoDB" id="2401965at2759"/>
<protein>
    <submittedName>
        <fullName evidence="5">Uncharacterized protein</fullName>
    </submittedName>
</protein>
<evidence type="ECO:0000256" key="2">
    <source>
        <dbReference type="ARBA" id="ARBA00022741"/>
    </source>
</evidence>
<keyword evidence="6" id="KW-1185">Reference proteome</keyword>
<proteinExistence type="inferred from homology"/>
<dbReference type="Pfam" id="PF00012">
    <property type="entry name" value="HSP70"/>
    <property type="match status" value="2"/>
</dbReference>
<dbReference type="CDD" id="cd24028">
    <property type="entry name" value="ASKHA_NBD_HSP70_HSPA1-like"/>
    <property type="match status" value="1"/>
</dbReference>
<dbReference type="SUPFAM" id="SSF53067">
    <property type="entry name" value="Actin-like ATPase domain"/>
    <property type="match status" value="2"/>
</dbReference>
<evidence type="ECO:0000256" key="3">
    <source>
        <dbReference type="ARBA" id="ARBA00022840"/>
    </source>
</evidence>
<dbReference type="PANTHER" id="PTHR19375">
    <property type="entry name" value="HEAT SHOCK PROTEIN 70KDA"/>
    <property type="match status" value="1"/>
</dbReference>
<dbReference type="STRING" id="2018661.A0A2A2L3K5"/>
<dbReference type="AlphaFoldDB" id="A0A2A2L3K5"/>
<dbReference type="PROSITE" id="PS00297">
    <property type="entry name" value="HSP70_1"/>
    <property type="match status" value="1"/>
</dbReference>
<reference evidence="5 6" key="1">
    <citation type="journal article" date="2017" name="Curr. Biol.">
        <title>Genome architecture and evolution of a unichromosomal asexual nematode.</title>
        <authorList>
            <person name="Fradin H."/>
            <person name="Zegar C."/>
            <person name="Gutwein M."/>
            <person name="Lucas J."/>
            <person name="Kovtun M."/>
            <person name="Corcoran D."/>
            <person name="Baugh L.R."/>
            <person name="Kiontke K."/>
            <person name="Gunsalus K."/>
            <person name="Fitch D.H."/>
            <person name="Piano F."/>
        </authorList>
    </citation>
    <scope>NUCLEOTIDE SEQUENCE [LARGE SCALE GENOMIC DNA]</scope>
    <source>
        <strain evidence="5">PF1309</strain>
    </source>
</reference>
<dbReference type="Gene3D" id="3.90.640.10">
    <property type="entry name" value="Actin, Chain A, domain 4"/>
    <property type="match status" value="1"/>
</dbReference>
<evidence type="ECO:0000313" key="5">
    <source>
        <dbReference type="EMBL" id="PAV80710.1"/>
    </source>
</evidence>
<comment type="similarity">
    <text evidence="1 4">Belongs to the heat shock protein 70 family.</text>
</comment>
<dbReference type="Gene3D" id="2.60.34.10">
    <property type="entry name" value="Substrate Binding Domain Of DNAk, Chain A, domain 1"/>
    <property type="match status" value="1"/>
</dbReference>
<dbReference type="InterPro" id="IPR029047">
    <property type="entry name" value="HSP70_peptide-bd_sf"/>
</dbReference>
<dbReference type="SUPFAM" id="SSF100920">
    <property type="entry name" value="Heat shock protein 70kD (HSP70), peptide-binding domain"/>
    <property type="match status" value="1"/>
</dbReference>
<keyword evidence="2 4" id="KW-0547">Nucleotide-binding</keyword>